<keyword evidence="5" id="KW-0479">Metal-binding</keyword>
<dbReference type="PROSITE" id="PS00177">
    <property type="entry name" value="TOPOISOMERASE_II"/>
    <property type="match status" value="1"/>
</dbReference>
<gene>
    <name evidence="13" type="ORF">SAMN05216192_11075</name>
</gene>
<evidence type="ECO:0000256" key="10">
    <source>
        <dbReference type="ARBA" id="ARBA00063644"/>
    </source>
</evidence>
<evidence type="ECO:0000256" key="1">
    <source>
        <dbReference type="ARBA" id="ARBA00000185"/>
    </source>
</evidence>
<dbReference type="SUPFAM" id="SSF55874">
    <property type="entry name" value="ATPase domain of HSP90 chaperone/DNA topoisomerase II/histidine kinase"/>
    <property type="match status" value="1"/>
</dbReference>
<dbReference type="Gene3D" id="3.40.50.670">
    <property type="match status" value="1"/>
</dbReference>
<dbReference type="InterPro" id="IPR000565">
    <property type="entry name" value="Topo_IIA_B"/>
</dbReference>
<evidence type="ECO:0000256" key="4">
    <source>
        <dbReference type="ARBA" id="ARBA00012895"/>
    </source>
</evidence>
<dbReference type="PROSITE" id="PS50880">
    <property type="entry name" value="TOPRIM"/>
    <property type="match status" value="1"/>
</dbReference>
<dbReference type="PANTHER" id="PTHR45866">
    <property type="entry name" value="DNA GYRASE/TOPOISOMERASE SUBUNIT B"/>
    <property type="match status" value="1"/>
</dbReference>
<feature type="region of interest" description="Disordered" evidence="11">
    <location>
        <begin position="406"/>
        <end position="437"/>
    </location>
</feature>
<dbReference type="PRINTS" id="PR00418">
    <property type="entry name" value="TPI2FAMILY"/>
</dbReference>
<evidence type="ECO:0000256" key="8">
    <source>
        <dbReference type="ARBA" id="ARBA00023125"/>
    </source>
</evidence>
<keyword evidence="6" id="KW-0460">Magnesium</keyword>
<dbReference type="SUPFAM" id="SSF56719">
    <property type="entry name" value="Type II DNA topoisomerase"/>
    <property type="match status" value="1"/>
</dbReference>
<proteinExistence type="inferred from homology"/>
<dbReference type="STRING" id="1174501.SAMN05216192_11075"/>
<dbReference type="GO" id="GO:0005524">
    <property type="term" value="F:ATP binding"/>
    <property type="evidence" value="ECO:0007669"/>
    <property type="project" value="InterPro"/>
</dbReference>
<keyword evidence="8" id="KW-0238">DNA-binding</keyword>
<comment type="cofactor">
    <cofactor evidence="2">
        <name>Mg(2+)</name>
        <dbReference type="ChEBI" id="CHEBI:18420"/>
    </cofactor>
</comment>
<dbReference type="Pfam" id="PF00204">
    <property type="entry name" value="DNA_gyraseB"/>
    <property type="match status" value="1"/>
</dbReference>
<evidence type="ECO:0000313" key="14">
    <source>
        <dbReference type="Proteomes" id="UP000199050"/>
    </source>
</evidence>
<organism evidence="13 14">
    <name type="scientific">Paenibacillus typhae</name>
    <dbReference type="NCBI Taxonomy" id="1174501"/>
    <lineage>
        <taxon>Bacteria</taxon>
        <taxon>Bacillati</taxon>
        <taxon>Bacillota</taxon>
        <taxon>Bacilli</taxon>
        <taxon>Bacillales</taxon>
        <taxon>Paenibacillaceae</taxon>
        <taxon>Paenibacillus</taxon>
    </lineage>
</organism>
<dbReference type="PANTHER" id="PTHR45866:SF12">
    <property type="entry name" value="DNA TOPOISOMERASE 4 SUBUNIT B"/>
    <property type="match status" value="1"/>
</dbReference>
<dbReference type="InterPro" id="IPR002288">
    <property type="entry name" value="DNA_gyrase_B_C"/>
</dbReference>
<dbReference type="GO" id="GO:0046872">
    <property type="term" value="F:metal ion binding"/>
    <property type="evidence" value="ECO:0007669"/>
    <property type="project" value="UniProtKB-KW"/>
</dbReference>
<keyword evidence="14" id="KW-1185">Reference proteome</keyword>
<dbReference type="EMBL" id="FNDX01000010">
    <property type="protein sequence ID" value="SDI96425.1"/>
    <property type="molecule type" value="Genomic_DNA"/>
</dbReference>
<dbReference type="CDD" id="cd16928">
    <property type="entry name" value="HATPase_GyrB-like"/>
    <property type="match status" value="1"/>
</dbReference>
<feature type="compositionally biased region" description="Basic and acidic residues" evidence="11">
    <location>
        <begin position="406"/>
        <end position="424"/>
    </location>
</feature>
<dbReference type="Proteomes" id="UP000199050">
    <property type="component" value="Unassembled WGS sequence"/>
</dbReference>
<dbReference type="InterPro" id="IPR014721">
    <property type="entry name" value="Ribsml_uS5_D2-typ_fold_subgr"/>
</dbReference>
<dbReference type="RefSeq" id="WP_090714216.1">
    <property type="nucleotide sequence ID" value="NZ_CBCSKY010000008.1"/>
</dbReference>
<dbReference type="GO" id="GO:0006265">
    <property type="term" value="P:DNA topological change"/>
    <property type="evidence" value="ECO:0007669"/>
    <property type="project" value="InterPro"/>
</dbReference>
<dbReference type="Pfam" id="PF02518">
    <property type="entry name" value="HATPase_c"/>
    <property type="match status" value="1"/>
</dbReference>
<evidence type="ECO:0000256" key="5">
    <source>
        <dbReference type="ARBA" id="ARBA00022723"/>
    </source>
</evidence>
<dbReference type="FunFam" id="3.30.565.10:FF:000002">
    <property type="entry name" value="DNA gyrase subunit B"/>
    <property type="match status" value="1"/>
</dbReference>
<dbReference type="Pfam" id="PF01751">
    <property type="entry name" value="Toprim"/>
    <property type="match status" value="1"/>
</dbReference>
<dbReference type="PRINTS" id="PR01159">
    <property type="entry name" value="DNAGYRASEB"/>
</dbReference>
<comment type="similarity">
    <text evidence="3">Belongs to the type II topoisomerase GyrB family.</text>
</comment>
<comment type="catalytic activity">
    <reaction evidence="1">
        <text>ATP-dependent breakage, passage and rejoining of double-stranded DNA.</text>
        <dbReference type="EC" id="5.6.2.2"/>
    </reaction>
</comment>
<dbReference type="InterPro" id="IPR020568">
    <property type="entry name" value="Ribosomal_Su5_D2-typ_SF"/>
</dbReference>
<dbReference type="InterPro" id="IPR036890">
    <property type="entry name" value="HATPase_C_sf"/>
</dbReference>
<dbReference type="SMART" id="SM00433">
    <property type="entry name" value="TOP2c"/>
    <property type="match status" value="1"/>
</dbReference>
<dbReference type="AlphaFoldDB" id="A0A1G8PW30"/>
<dbReference type="GO" id="GO:0003677">
    <property type="term" value="F:DNA binding"/>
    <property type="evidence" value="ECO:0007669"/>
    <property type="project" value="UniProtKB-KW"/>
</dbReference>
<dbReference type="InterPro" id="IPR001241">
    <property type="entry name" value="Topo_IIA"/>
</dbReference>
<dbReference type="InterPro" id="IPR013759">
    <property type="entry name" value="Topo_IIA_B_C"/>
</dbReference>
<dbReference type="InterPro" id="IPR013506">
    <property type="entry name" value="Topo_IIA_bsu_dom2"/>
</dbReference>
<dbReference type="Gene3D" id="3.30.565.10">
    <property type="entry name" value="Histidine kinase-like ATPase, C-terminal domain"/>
    <property type="match status" value="1"/>
</dbReference>
<evidence type="ECO:0000256" key="11">
    <source>
        <dbReference type="SAM" id="MobiDB-lite"/>
    </source>
</evidence>
<reference evidence="14" key="1">
    <citation type="submission" date="2016-10" db="EMBL/GenBank/DDBJ databases">
        <authorList>
            <person name="Varghese N."/>
            <person name="Submissions S."/>
        </authorList>
    </citation>
    <scope>NUCLEOTIDE SEQUENCE [LARGE SCALE GENOMIC DNA]</scope>
    <source>
        <strain evidence="14">CGMCC 1.11012</strain>
    </source>
</reference>
<dbReference type="OrthoDB" id="9802808at2"/>
<accession>A0A1G8PW30</accession>
<evidence type="ECO:0000256" key="3">
    <source>
        <dbReference type="ARBA" id="ARBA00010708"/>
    </source>
</evidence>
<dbReference type="InterPro" id="IPR018522">
    <property type="entry name" value="TopoIIA_CS"/>
</dbReference>
<comment type="subunit">
    <text evidence="10">Heterotetramer composed of ParC and ParE.</text>
</comment>
<dbReference type="SMART" id="SM00387">
    <property type="entry name" value="HATPase_c"/>
    <property type="match status" value="1"/>
</dbReference>
<dbReference type="InterPro" id="IPR005740">
    <property type="entry name" value="ParE_type2"/>
</dbReference>
<dbReference type="InterPro" id="IPR003594">
    <property type="entry name" value="HATPase_dom"/>
</dbReference>
<dbReference type="GO" id="GO:0034335">
    <property type="term" value="F:DNA negative supercoiling activity"/>
    <property type="evidence" value="ECO:0007669"/>
    <property type="project" value="UniProtKB-ARBA"/>
</dbReference>
<evidence type="ECO:0000256" key="9">
    <source>
        <dbReference type="ARBA" id="ARBA00023235"/>
    </source>
</evidence>
<dbReference type="FunFam" id="3.40.50.670:FF:000002">
    <property type="entry name" value="DNA gyrase subunit B"/>
    <property type="match status" value="1"/>
</dbReference>
<evidence type="ECO:0000256" key="2">
    <source>
        <dbReference type="ARBA" id="ARBA00001946"/>
    </source>
</evidence>
<keyword evidence="9 13" id="KW-0413">Isomerase</keyword>
<dbReference type="InterPro" id="IPR013760">
    <property type="entry name" value="Topo_IIA-like_dom_sf"/>
</dbReference>
<evidence type="ECO:0000313" key="13">
    <source>
        <dbReference type="EMBL" id="SDI96425.1"/>
    </source>
</evidence>
<evidence type="ECO:0000256" key="7">
    <source>
        <dbReference type="ARBA" id="ARBA00023029"/>
    </source>
</evidence>
<keyword evidence="7" id="KW-0799">Topoisomerase</keyword>
<dbReference type="Pfam" id="PF00986">
    <property type="entry name" value="DNA_gyraseB_C"/>
    <property type="match status" value="1"/>
</dbReference>
<dbReference type="NCBIfam" id="NF004189">
    <property type="entry name" value="PRK05644.1"/>
    <property type="match status" value="1"/>
</dbReference>
<dbReference type="InterPro" id="IPR006171">
    <property type="entry name" value="TOPRIM_dom"/>
</dbReference>
<dbReference type="EC" id="5.6.2.2" evidence="4"/>
<dbReference type="Gene3D" id="3.30.230.10">
    <property type="match status" value="1"/>
</dbReference>
<dbReference type="SUPFAM" id="SSF54211">
    <property type="entry name" value="Ribosomal protein S5 domain 2-like"/>
    <property type="match status" value="1"/>
</dbReference>
<dbReference type="FunFam" id="3.30.230.10:FF:000005">
    <property type="entry name" value="DNA gyrase subunit B"/>
    <property type="match status" value="1"/>
</dbReference>
<evidence type="ECO:0000259" key="12">
    <source>
        <dbReference type="PROSITE" id="PS50880"/>
    </source>
</evidence>
<evidence type="ECO:0000256" key="6">
    <source>
        <dbReference type="ARBA" id="ARBA00022842"/>
    </source>
</evidence>
<feature type="domain" description="Toprim" evidence="12">
    <location>
        <begin position="443"/>
        <end position="557"/>
    </location>
</feature>
<dbReference type="NCBIfam" id="TIGR01058">
    <property type="entry name" value="parE_Gpos"/>
    <property type="match status" value="1"/>
</dbReference>
<protein>
    <recommendedName>
        <fullName evidence="4">DNA topoisomerase (ATP-hydrolyzing)</fullName>
        <ecNumber evidence="4">5.6.2.2</ecNumber>
    </recommendedName>
</protein>
<dbReference type="GO" id="GO:0005694">
    <property type="term" value="C:chromosome"/>
    <property type="evidence" value="ECO:0007669"/>
    <property type="project" value="InterPro"/>
</dbReference>
<name>A0A1G8PW30_9BACL</name>
<sequence>MLEQIDMFAKVSKDGEAGRTGYDADDIQVLEGLVAVRKRPGMYIGSTSSSGLHHLVWEIVDNAVDEHLAKFCSKIDITLRKDGSVTVIDNGRGIPTGMHKTGVPTPQVVFTILHAGGKFGGSGYKKSGGLHGVGASVTNALSEWLEVEIYRDGKTHRQRFEYWVDKSGKEHVGEPVTGLEVLGNTNKTGTKITFKPDIRVFANGIALNYDTLAERVQEIAFLNSGLRITLNDERSGRQDEYFYEGGASQFVQFLNEGKDTLHDVIHFSSEKDEIEVEVALQYNAGYTETLASFVNSIPTRSGGTHETGFKTAYTRVMNDYARRTQLLKEKDKNLEGNDLREGMMAVISVKMAEVEFVGQTKDQLGSASARSAVDYIVAENMARFLEENPQVAQSLLKKSIQASKAREAARKARDEIRSGKKRSESSNLGGKLSPAQSKDVTRTELFIVEGDSAGGSAKQGRDSKIQAILPLKGKPMNPEKAKLLDILKNDEYKAIISAIGAGIGPDFAVEDSNYSKIIIMTDADTDGAHIQVLLLTFFYRYMKPLIDAGKVFIAQPPLYKLTRKSGKLETVRYAWSDEELQNYLKEFGKNFELQRYKGLGEMNPEQLWETTMNQDTRTLLQVQIEDAAKAERRVSTLMGDKVDPRKRWIVENVDFTEIIE</sequence>
<dbReference type="CDD" id="cd00822">
    <property type="entry name" value="TopoII_Trans_DNA_gyrase"/>
    <property type="match status" value="1"/>
</dbReference>